<accession>A0A829ZFN9</accession>
<dbReference type="EMBL" id="BLMI01000223">
    <property type="protein sequence ID" value="GFI41754.1"/>
    <property type="molecule type" value="Genomic_DNA"/>
</dbReference>
<dbReference type="AlphaFoldDB" id="A0A829ZFN9"/>
<reference evidence="1 2" key="1">
    <citation type="journal article" date="2020" name="Microbiome">
        <title>Single-cell genomics of uncultured bacteria reveals dietary fiber responders in the mouse gut microbiota.</title>
        <authorList>
            <person name="Chijiiwa R."/>
            <person name="Hosokawa M."/>
            <person name="Kogawa M."/>
            <person name="Nishikawa Y."/>
            <person name="Ide K."/>
            <person name="Sakanashi C."/>
            <person name="Takahashi K."/>
            <person name="Takeyama H."/>
        </authorList>
    </citation>
    <scope>NUCLEOTIDE SEQUENCE [LARGE SCALE GENOMIC DNA]</scope>
    <source>
        <strain evidence="1">IMSAGC_017</strain>
    </source>
</reference>
<dbReference type="RefSeq" id="WP_172472967.1">
    <property type="nucleotide sequence ID" value="NZ_BLMI01000223.1"/>
</dbReference>
<evidence type="ECO:0000313" key="1">
    <source>
        <dbReference type="EMBL" id="GFI41754.1"/>
    </source>
</evidence>
<proteinExistence type="predicted"/>
<dbReference type="Proteomes" id="UP000490821">
    <property type="component" value="Unassembled WGS sequence"/>
</dbReference>
<comment type="caution">
    <text evidence="1">The sequence shown here is derived from an EMBL/GenBank/DDBJ whole genome shotgun (WGS) entry which is preliminary data.</text>
</comment>
<protein>
    <submittedName>
        <fullName evidence="1">Uncharacterized protein</fullName>
    </submittedName>
</protein>
<evidence type="ECO:0000313" key="2">
    <source>
        <dbReference type="Proteomes" id="UP000490821"/>
    </source>
</evidence>
<organism evidence="1 2">
    <name type="scientific">Thomasclavelia cocleata</name>
    <dbReference type="NCBI Taxonomy" id="69824"/>
    <lineage>
        <taxon>Bacteria</taxon>
        <taxon>Bacillati</taxon>
        <taxon>Bacillota</taxon>
        <taxon>Erysipelotrichia</taxon>
        <taxon>Erysipelotrichales</taxon>
        <taxon>Coprobacillaceae</taxon>
        <taxon>Thomasclavelia</taxon>
    </lineage>
</organism>
<name>A0A829ZFN9_9FIRM</name>
<gene>
    <name evidence="1" type="ORF">IMSAGC017_01799</name>
</gene>
<sequence>MKRSYRVSDEFHNKLAIAKEINKSNGIIKNNEQIFDEMIEIYLMYLNNKSIFINDEIEKNLITIIQLYLTKHAEA</sequence>